<dbReference type="GO" id="GO:0005506">
    <property type="term" value="F:iron ion binding"/>
    <property type="evidence" value="ECO:0007669"/>
    <property type="project" value="InterPro"/>
</dbReference>
<dbReference type="AlphaFoldDB" id="A0YD72"/>
<reference evidence="1 2" key="1">
    <citation type="journal article" date="2010" name="J. Bacteriol.">
        <title>Genome sequence of the oligotrophic marine Gammaproteobacterium HTCC2143, isolated from the Oregon Coast.</title>
        <authorList>
            <person name="Oh H.M."/>
            <person name="Kang I."/>
            <person name="Ferriera S."/>
            <person name="Giovannoni S.J."/>
            <person name="Cho J.C."/>
        </authorList>
    </citation>
    <scope>NUCLEOTIDE SEQUENCE [LARGE SCALE GENOMIC DNA]</scope>
    <source>
        <strain evidence="1 2">HTCC2143</strain>
    </source>
</reference>
<organism evidence="1 2">
    <name type="scientific">marine gamma proteobacterium HTCC2143</name>
    <dbReference type="NCBI Taxonomy" id="247633"/>
    <lineage>
        <taxon>Bacteria</taxon>
        <taxon>Pseudomonadati</taxon>
        <taxon>Pseudomonadota</taxon>
        <taxon>Gammaproteobacteria</taxon>
        <taxon>Cellvibrionales</taxon>
        <taxon>Spongiibacteraceae</taxon>
        <taxon>BD1-7 clade</taxon>
    </lineage>
</organism>
<dbReference type="PROSITE" id="PS51257">
    <property type="entry name" value="PROKAR_LIPOPROTEIN"/>
    <property type="match status" value="1"/>
</dbReference>
<evidence type="ECO:0000313" key="1">
    <source>
        <dbReference type="EMBL" id="EAW31175.1"/>
    </source>
</evidence>
<keyword evidence="2" id="KW-1185">Reference proteome</keyword>
<dbReference type="EMBL" id="AAVT01000004">
    <property type="protein sequence ID" value="EAW31175.1"/>
    <property type="molecule type" value="Genomic_DNA"/>
</dbReference>
<evidence type="ECO:0000313" key="2">
    <source>
        <dbReference type="Proteomes" id="UP000004931"/>
    </source>
</evidence>
<dbReference type="GO" id="GO:0009055">
    <property type="term" value="F:electron transfer activity"/>
    <property type="evidence" value="ECO:0007669"/>
    <property type="project" value="InterPro"/>
</dbReference>
<proteinExistence type="predicted"/>
<comment type="caution">
    <text evidence="1">The sequence shown here is derived from an EMBL/GenBank/DDBJ whole genome shotgun (WGS) entry which is preliminary data.</text>
</comment>
<gene>
    <name evidence="1" type="primary">recA</name>
    <name evidence="1" type="ORF">GP2143_03603</name>
</gene>
<protein>
    <submittedName>
        <fullName evidence="1">Recombinase A</fullName>
    </submittedName>
</protein>
<dbReference type="InterPro" id="IPR010980">
    <property type="entry name" value="Cyt_c/b562"/>
</dbReference>
<sequence length="184" mass="20046">MMVIIGRIFRSLFYTGLVALLIACGSGENAISIPPVAPSVEPGKTALKRLPVSYNDVMVSLINEAADPIWRAGWKTPETDRDWRQLEHRARQLKLAGALLSQPGSGPIDQQWSLRPEWNKWAAQLVVSGDAAIKAIDARNREGVSRAGDTMVAVCEGCHLDFKPDIPTGGKYGDLAPLSVNDRE</sequence>
<dbReference type="GO" id="GO:0020037">
    <property type="term" value="F:heme binding"/>
    <property type="evidence" value="ECO:0007669"/>
    <property type="project" value="InterPro"/>
</dbReference>
<dbReference type="GO" id="GO:0022900">
    <property type="term" value="P:electron transport chain"/>
    <property type="evidence" value="ECO:0007669"/>
    <property type="project" value="InterPro"/>
</dbReference>
<accession>A0YD72</accession>
<dbReference type="Proteomes" id="UP000004931">
    <property type="component" value="Unassembled WGS sequence"/>
</dbReference>
<name>A0YD72_9GAMM</name>
<dbReference type="SUPFAM" id="SSF47175">
    <property type="entry name" value="Cytochromes"/>
    <property type="match status" value="1"/>
</dbReference>